<gene>
    <name evidence="1" type="ORF">AMK59_1606</name>
</gene>
<organism evidence="1 2">
    <name type="scientific">Oryctes borbonicus</name>
    <dbReference type="NCBI Taxonomy" id="1629725"/>
    <lineage>
        <taxon>Eukaryota</taxon>
        <taxon>Metazoa</taxon>
        <taxon>Ecdysozoa</taxon>
        <taxon>Arthropoda</taxon>
        <taxon>Hexapoda</taxon>
        <taxon>Insecta</taxon>
        <taxon>Pterygota</taxon>
        <taxon>Neoptera</taxon>
        <taxon>Endopterygota</taxon>
        <taxon>Coleoptera</taxon>
        <taxon>Polyphaga</taxon>
        <taxon>Scarabaeiformia</taxon>
        <taxon>Scarabaeidae</taxon>
        <taxon>Dynastinae</taxon>
        <taxon>Oryctes</taxon>
    </lineage>
</organism>
<protein>
    <submittedName>
        <fullName evidence="1">Uncharacterized protein</fullName>
    </submittedName>
</protein>
<reference evidence="1 2" key="1">
    <citation type="submission" date="2015-09" db="EMBL/GenBank/DDBJ databases">
        <title>Draft genome of the scarab beetle Oryctes borbonicus.</title>
        <authorList>
            <person name="Meyer J.M."/>
            <person name="Markov G.V."/>
            <person name="Baskaran P."/>
            <person name="Herrmann M."/>
            <person name="Sommer R.J."/>
            <person name="Roedelsperger C."/>
        </authorList>
    </citation>
    <scope>NUCLEOTIDE SEQUENCE [LARGE SCALE GENOMIC DNA]</scope>
    <source>
        <strain evidence="1">OB123</strain>
        <tissue evidence="1">Whole animal</tissue>
    </source>
</reference>
<sequence>GEKSIEINTINHHRSEETIRPYDKIQVLALARIEEVSDESDTRASFRRRPSIKIDNWDLLYAENNKSHCQKHPNKETAIVNANATNTCDCKSKNVGRCNEHKDCLLPEIPLDARKVTTLRRHYYPEGGWGWVIVVCSVLVHVLNNGLQLSCSQLVLPAAGKFKTLPVHVAGKCPSFCFGYY</sequence>
<feature type="non-terminal residue" evidence="1">
    <location>
        <position position="1"/>
    </location>
</feature>
<evidence type="ECO:0000313" key="1">
    <source>
        <dbReference type="EMBL" id="KRT84416.1"/>
    </source>
</evidence>
<dbReference type="OrthoDB" id="6499973at2759"/>
<dbReference type="EMBL" id="LJIG01002524">
    <property type="protein sequence ID" value="KRT84416.1"/>
    <property type="molecule type" value="Genomic_DNA"/>
</dbReference>
<name>A0A0T6BAR1_9SCAR</name>
<dbReference type="Proteomes" id="UP000051574">
    <property type="component" value="Unassembled WGS sequence"/>
</dbReference>
<keyword evidence="2" id="KW-1185">Reference proteome</keyword>
<accession>A0A0T6BAR1</accession>
<comment type="caution">
    <text evidence="1">The sequence shown here is derived from an EMBL/GenBank/DDBJ whole genome shotgun (WGS) entry which is preliminary data.</text>
</comment>
<proteinExistence type="predicted"/>
<dbReference type="AlphaFoldDB" id="A0A0T6BAR1"/>
<evidence type="ECO:0000313" key="2">
    <source>
        <dbReference type="Proteomes" id="UP000051574"/>
    </source>
</evidence>